<gene>
    <name evidence="2" type="ORF">B296_00010139</name>
</gene>
<reference evidence="2 3" key="1">
    <citation type="journal article" date="2014" name="Agronomy (Basel)">
        <title>A Draft Genome Sequence for Ensete ventricosum, the Drought-Tolerant Tree Against Hunger.</title>
        <authorList>
            <person name="Harrison J."/>
            <person name="Moore K.A."/>
            <person name="Paszkiewicz K."/>
            <person name="Jones T."/>
            <person name="Grant M."/>
            <person name="Ambacheew D."/>
            <person name="Muzemil S."/>
            <person name="Studholme D.J."/>
        </authorList>
    </citation>
    <scope>NUCLEOTIDE SEQUENCE [LARGE SCALE GENOMIC DNA]</scope>
</reference>
<evidence type="ECO:0000313" key="3">
    <source>
        <dbReference type="Proteomes" id="UP000287651"/>
    </source>
</evidence>
<dbReference type="AlphaFoldDB" id="A0A426ZF58"/>
<feature type="compositionally biased region" description="Low complexity" evidence="1">
    <location>
        <begin position="88"/>
        <end position="105"/>
    </location>
</feature>
<evidence type="ECO:0000313" key="2">
    <source>
        <dbReference type="EMBL" id="RRT62612.1"/>
    </source>
</evidence>
<name>A0A426ZF58_ENSVE</name>
<feature type="region of interest" description="Disordered" evidence="1">
    <location>
        <begin position="60"/>
        <end position="105"/>
    </location>
</feature>
<evidence type="ECO:0000256" key="1">
    <source>
        <dbReference type="SAM" id="MobiDB-lite"/>
    </source>
</evidence>
<dbReference type="Proteomes" id="UP000287651">
    <property type="component" value="Unassembled WGS sequence"/>
</dbReference>
<sequence length="105" mass="10956">MTSASFTDRTYEINTNLPASSILFLRSYSRRTTSHSEHCYSCGNRDIIYFAGDLFPTPTTSPVSGSANAPTTLAPTITNPANTPVNGAPATAPSPATAQDPAASC</sequence>
<proteinExistence type="predicted"/>
<organism evidence="2 3">
    <name type="scientific">Ensete ventricosum</name>
    <name type="common">Abyssinian banana</name>
    <name type="synonym">Musa ensete</name>
    <dbReference type="NCBI Taxonomy" id="4639"/>
    <lineage>
        <taxon>Eukaryota</taxon>
        <taxon>Viridiplantae</taxon>
        <taxon>Streptophyta</taxon>
        <taxon>Embryophyta</taxon>
        <taxon>Tracheophyta</taxon>
        <taxon>Spermatophyta</taxon>
        <taxon>Magnoliopsida</taxon>
        <taxon>Liliopsida</taxon>
        <taxon>Zingiberales</taxon>
        <taxon>Musaceae</taxon>
        <taxon>Ensete</taxon>
    </lineage>
</organism>
<comment type="caution">
    <text evidence="2">The sequence shown here is derived from an EMBL/GenBank/DDBJ whole genome shotgun (WGS) entry which is preliminary data.</text>
</comment>
<feature type="compositionally biased region" description="Polar residues" evidence="1">
    <location>
        <begin position="60"/>
        <end position="85"/>
    </location>
</feature>
<dbReference type="EMBL" id="AMZH03006921">
    <property type="protein sequence ID" value="RRT62612.1"/>
    <property type="molecule type" value="Genomic_DNA"/>
</dbReference>
<protein>
    <submittedName>
        <fullName evidence="2">Uncharacterized protein</fullName>
    </submittedName>
</protein>
<accession>A0A426ZF58</accession>